<proteinExistence type="predicted"/>
<name>A0A4P9ZY14_9FUNG</name>
<evidence type="ECO:0000313" key="4">
    <source>
        <dbReference type="Proteomes" id="UP000268162"/>
    </source>
</evidence>
<dbReference type="OrthoDB" id="5596186at2759"/>
<dbReference type="STRING" id="215637.A0A4P9ZY14"/>
<feature type="region of interest" description="Disordered" evidence="2">
    <location>
        <begin position="320"/>
        <end position="356"/>
    </location>
</feature>
<accession>A0A4P9ZY14</accession>
<feature type="region of interest" description="Disordered" evidence="2">
    <location>
        <begin position="380"/>
        <end position="407"/>
    </location>
</feature>
<gene>
    <name evidence="3" type="ORF">BJ085DRAFT_27561</name>
</gene>
<sequence length="407" mass="45584">MTMEHPSTRSPAGFDEAVELREALTNKERELEMAAQIGLSLAEQNHALQTRLDQTSQFEQELVDRLSKAEHDRRSFLDKSYQIDDVTIRLQLLEDSLQSQGSLNHNFERIIRDLRDENKTLREEMRSLSTHFTEIQESHGKTTHSSLKALQKLHLVEETLERERVNIADTRTQLGHLHDKSSNQGNIFSHTIRSLQESLNMARTNLDILRDEVIELQQSRADIDSALQEDVVNYRHLLDEAQATIEGLLELHAMRSNSSDTSFLPPLSLINGPPVEVPETGSSNFPLLSGLRSITASRTDSLGSQSPQVGLNMLLQETRLTTPPPEPLNKILTSPQSTPSPSGLPSCPGSPTQTMPAPFRPFFRPPHSVGLRVLSYLSQNHPRGQVSKPPLPESQNLNQELDGSGFL</sequence>
<feature type="coiled-coil region" evidence="1">
    <location>
        <begin position="104"/>
        <end position="131"/>
    </location>
</feature>
<feature type="coiled-coil region" evidence="1">
    <location>
        <begin position="192"/>
        <end position="219"/>
    </location>
</feature>
<feature type="compositionally biased region" description="Low complexity" evidence="2">
    <location>
        <begin position="337"/>
        <end position="356"/>
    </location>
</feature>
<organism evidence="3 4">
    <name type="scientific">Dimargaris cristalligena</name>
    <dbReference type="NCBI Taxonomy" id="215637"/>
    <lineage>
        <taxon>Eukaryota</taxon>
        <taxon>Fungi</taxon>
        <taxon>Fungi incertae sedis</taxon>
        <taxon>Zoopagomycota</taxon>
        <taxon>Kickxellomycotina</taxon>
        <taxon>Dimargaritomycetes</taxon>
        <taxon>Dimargaritales</taxon>
        <taxon>Dimargaritaceae</taxon>
        <taxon>Dimargaris</taxon>
    </lineage>
</organism>
<keyword evidence="4" id="KW-1185">Reference proteome</keyword>
<keyword evidence="1" id="KW-0175">Coiled coil</keyword>
<evidence type="ECO:0000256" key="1">
    <source>
        <dbReference type="SAM" id="Coils"/>
    </source>
</evidence>
<protein>
    <submittedName>
        <fullName evidence="3">Uncharacterized protein</fullName>
    </submittedName>
</protein>
<evidence type="ECO:0000313" key="3">
    <source>
        <dbReference type="EMBL" id="RKP38563.1"/>
    </source>
</evidence>
<dbReference type="EMBL" id="ML002353">
    <property type="protein sequence ID" value="RKP38563.1"/>
    <property type="molecule type" value="Genomic_DNA"/>
</dbReference>
<evidence type="ECO:0000256" key="2">
    <source>
        <dbReference type="SAM" id="MobiDB-lite"/>
    </source>
</evidence>
<dbReference type="AlphaFoldDB" id="A0A4P9ZY14"/>
<reference evidence="4" key="1">
    <citation type="journal article" date="2018" name="Nat. Microbiol.">
        <title>Leveraging single-cell genomics to expand the fungal tree of life.</title>
        <authorList>
            <person name="Ahrendt S.R."/>
            <person name="Quandt C.A."/>
            <person name="Ciobanu D."/>
            <person name="Clum A."/>
            <person name="Salamov A."/>
            <person name="Andreopoulos B."/>
            <person name="Cheng J.F."/>
            <person name="Woyke T."/>
            <person name="Pelin A."/>
            <person name="Henrissat B."/>
            <person name="Reynolds N.K."/>
            <person name="Benny G.L."/>
            <person name="Smith M.E."/>
            <person name="James T.Y."/>
            <person name="Grigoriev I.V."/>
        </authorList>
    </citation>
    <scope>NUCLEOTIDE SEQUENCE [LARGE SCALE GENOMIC DNA]</scope>
    <source>
        <strain evidence="4">RSA 468</strain>
    </source>
</reference>
<dbReference type="Proteomes" id="UP000268162">
    <property type="component" value="Unassembled WGS sequence"/>
</dbReference>